<evidence type="ECO:0000313" key="1">
    <source>
        <dbReference type="EMBL" id="CCD13192.1"/>
    </source>
</evidence>
<proteinExistence type="predicted"/>
<evidence type="ECO:0000313" key="2">
    <source>
        <dbReference type="Proteomes" id="UP000000702"/>
    </source>
</evidence>
<reference evidence="2" key="1">
    <citation type="submission" date="2011-07" db="EMBL/GenBank/DDBJ databases">
        <title>Divergent evolution of antigenic variation in African trypanosomes.</title>
        <authorList>
            <person name="Jackson A.P."/>
            <person name="Berry A."/>
            <person name="Allison H.C."/>
            <person name="Burton P."/>
            <person name="Anderson J."/>
            <person name="Aslett M."/>
            <person name="Brown R."/>
            <person name="Corton N."/>
            <person name="Harris D."/>
            <person name="Hauser H."/>
            <person name="Gamble J."/>
            <person name="Gilderthorp R."/>
            <person name="McQuillan J."/>
            <person name="Quail M.A."/>
            <person name="Sanders M."/>
            <person name="Van Tonder A."/>
            <person name="Ginger M.L."/>
            <person name="Donelson J.E."/>
            <person name="Field M.C."/>
            <person name="Barry J.D."/>
            <person name="Berriman M."/>
            <person name="Hertz-Fowler C."/>
        </authorList>
    </citation>
    <scope>NUCLEOTIDE SEQUENCE [LARGE SCALE GENOMIC DNA]</scope>
    <source>
        <strain evidence="2">IL3000</strain>
    </source>
</reference>
<dbReference type="AlphaFoldDB" id="F9W7M0"/>
<accession>F9W7M0</accession>
<organism evidence="1 2">
    <name type="scientific">Trypanosoma congolense (strain IL3000)</name>
    <dbReference type="NCBI Taxonomy" id="1068625"/>
    <lineage>
        <taxon>Eukaryota</taxon>
        <taxon>Discoba</taxon>
        <taxon>Euglenozoa</taxon>
        <taxon>Kinetoplastea</taxon>
        <taxon>Metakinetoplastina</taxon>
        <taxon>Trypanosomatida</taxon>
        <taxon>Trypanosomatidae</taxon>
        <taxon>Trypanosoma</taxon>
        <taxon>Nannomonas</taxon>
    </lineage>
</organism>
<name>F9W7M0_TRYCI</name>
<gene>
    <name evidence="1" type="ORF">TCIL3000_0_39630</name>
</gene>
<sequence length="143" mass="15789">MLFLIVDVPLVVPEEIPNGETYHPLFNIPVVLLKKGEQVQVMGVLHALKQHISDCTLQRAGGARVGVMSSTKKKLSIHHPVVFPSSPLTSMSIHGKREPGGEMIGVLPRTKKAWTHESKLHIDSLEKSFTPQTTFKLGKFSFA</sequence>
<protein>
    <submittedName>
        <fullName evidence="1">Uncharacterized protein</fullName>
    </submittedName>
</protein>
<dbReference type="Proteomes" id="UP000000702">
    <property type="component" value="Unassembled WGS sequence"/>
</dbReference>
<dbReference type="EMBL" id="CAEQ01001051">
    <property type="protein sequence ID" value="CCD13192.1"/>
    <property type="molecule type" value="Genomic_DNA"/>
</dbReference>
<keyword evidence="2" id="KW-1185">Reference proteome</keyword>
<comment type="caution">
    <text evidence="1">The sequence shown here is derived from an EMBL/GenBank/DDBJ whole genome shotgun (WGS) entry which is preliminary data.</text>
</comment>
<reference evidence="1 2" key="2">
    <citation type="journal article" date="2012" name="Proc. Natl. Acad. Sci. U.S.A.">
        <title>Antigenic diversity is generated by distinct evolutionary mechanisms in African trypanosome species.</title>
        <authorList>
            <person name="Jackson A.P."/>
            <person name="Berry A."/>
            <person name="Aslett M."/>
            <person name="Allison H.C."/>
            <person name="Burton P."/>
            <person name="Vavrova-Anderson J."/>
            <person name="Brown R."/>
            <person name="Browne H."/>
            <person name="Corton N."/>
            <person name="Hauser H."/>
            <person name="Gamble J."/>
            <person name="Gilderthorp R."/>
            <person name="Marcello L."/>
            <person name="McQuillan J."/>
            <person name="Otto T.D."/>
            <person name="Quail M.A."/>
            <person name="Sanders M.J."/>
            <person name="van Tonder A."/>
            <person name="Ginger M.L."/>
            <person name="Field M.C."/>
            <person name="Barry J.D."/>
            <person name="Hertz-Fowler C."/>
            <person name="Berriman M."/>
        </authorList>
    </citation>
    <scope>NUCLEOTIDE SEQUENCE [LARGE SCALE GENOMIC DNA]</scope>
    <source>
        <strain evidence="1 2">IL3000</strain>
    </source>
</reference>